<dbReference type="STRING" id="137733.SAMN05421767_1147"/>
<dbReference type="CDD" id="cd18185">
    <property type="entry name" value="ATP-synt_Fo_c_ATPE"/>
    <property type="match status" value="1"/>
</dbReference>
<evidence type="ECO:0000256" key="17">
    <source>
        <dbReference type="SAM" id="Phobius"/>
    </source>
</evidence>
<keyword evidence="12" id="KW-0066">ATP synthesis</keyword>
<dbReference type="GO" id="GO:0033177">
    <property type="term" value="C:proton-transporting two-sector ATPase complex, proton-transporting domain"/>
    <property type="evidence" value="ECO:0007669"/>
    <property type="project" value="InterPro"/>
</dbReference>
<sequence length="71" mass="7404">MTELAAAIAVVGAALAAAFGNQAVITKTIESMTRQPELSKDLKATMFVGIALIEAMPIFAVLVALILVFVK</sequence>
<feature type="transmembrane region" description="Helical" evidence="17">
    <location>
        <begin position="44"/>
        <end position="70"/>
    </location>
</feature>
<dbReference type="PRINTS" id="PR00124">
    <property type="entry name" value="ATPASEC"/>
</dbReference>
<keyword evidence="8 17" id="KW-1133">Transmembrane helix</keyword>
<dbReference type="GO" id="GO:0015986">
    <property type="term" value="P:proton motive force-driven ATP synthesis"/>
    <property type="evidence" value="ECO:0007669"/>
    <property type="project" value="InterPro"/>
</dbReference>
<dbReference type="NCBIfam" id="TIGR01260">
    <property type="entry name" value="ATP_synt_c"/>
    <property type="match status" value="1"/>
</dbReference>
<accession>A0A1H9KIX6</accession>
<keyword evidence="11 17" id="KW-0472">Membrane</keyword>
<comment type="function">
    <text evidence="13">F(1)F(0) ATP synthase produces ATP from ADP in the presence of a proton or sodium gradient. F-type ATPases consist of two structural domains, F(1) containing the extramembraneous catalytic core and F(0) containing the membrane proton channel, linked together by a central stalk and a peripheral stalk. During catalysis, ATP synthesis in the catalytic domain of F(1) is coupled via a rotary mechanism of the central stalk subunits to proton translocation.</text>
</comment>
<feature type="domain" description="V-ATPase proteolipid subunit C-like" evidence="18">
    <location>
        <begin position="4"/>
        <end position="67"/>
    </location>
</feature>
<evidence type="ECO:0000256" key="16">
    <source>
        <dbReference type="ARBA" id="ARBA00032887"/>
    </source>
</evidence>
<evidence type="ECO:0000256" key="4">
    <source>
        <dbReference type="ARBA" id="ARBA00022475"/>
    </source>
</evidence>
<dbReference type="SUPFAM" id="SSF81333">
    <property type="entry name" value="F1F0 ATP synthase subunit C"/>
    <property type="match status" value="1"/>
</dbReference>
<evidence type="ECO:0000256" key="8">
    <source>
        <dbReference type="ARBA" id="ARBA00022989"/>
    </source>
</evidence>
<dbReference type="FunFam" id="1.20.20.10:FF:000002">
    <property type="entry name" value="ATP synthase subunit c"/>
    <property type="match status" value="1"/>
</dbReference>
<dbReference type="GO" id="GO:0005886">
    <property type="term" value="C:plasma membrane"/>
    <property type="evidence" value="ECO:0007669"/>
    <property type="project" value="UniProtKB-SubCell"/>
</dbReference>
<dbReference type="InterPro" id="IPR005953">
    <property type="entry name" value="ATP_synth_csu_bac/chlpt"/>
</dbReference>
<evidence type="ECO:0000259" key="18">
    <source>
        <dbReference type="Pfam" id="PF00137"/>
    </source>
</evidence>
<evidence type="ECO:0000256" key="1">
    <source>
        <dbReference type="ARBA" id="ARBA00004651"/>
    </source>
</evidence>
<keyword evidence="4" id="KW-1003">Cell membrane</keyword>
<reference evidence="19 20" key="1">
    <citation type="submission" date="2016-10" db="EMBL/GenBank/DDBJ databases">
        <authorList>
            <person name="de Groot N.N."/>
        </authorList>
    </citation>
    <scope>NUCLEOTIDE SEQUENCE [LARGE SCALE GENOMIC DNA]</scope>
    <source>
        <strain evidence="19 20">DSM 15827</strain>
    </source>
</reference>
<evidence type="ECO:0000256" key="13">
    <source>
        <dbReference type="ARBA" id="ARBA00025198"/>
    </source>
</evidence>
<gene>
    <name evidence="19" type="ORF">SAMN05421767_1147</name>
</gene>
<proteinExistence type="inferred from homology"/>
<dbReference type="GO" id="GO:0015078">
    <property type="term" value="F:proton transmembrane transporter activity"/>
    <property type="evidence" value="ECO:0007669"/>
    <property type="project" value="InterPro"/>
</dbReference>
<evidence type="ECO:0000256" key="9">
    <source>
        <dbReference type="ARBA" id="ARBA00023065"/>
    </source>
</evidence>
<comment type="subcellular location">
    <subcellularLocation>
        <location evidence="1">Cell membrane</location>
        <topology evidence="1">Multi-pass membrane protein</topology>
    </subcellularLocation>
</comment>
<comment type="similarity">
    <text evidence="2">Belongs to the ATPase C chain family.</text>
</comment>
<evidence type="ECO:0000313" key="19">
    <source>
        <dbReference type="EMBL" id="SEQ98865.1"/>
    </source>
</evidence>
<evidence type="ECO:0000256" key="10">
    <source>
        <dbReference type="ARBA" id="ARBA00023121"/>
    </source>
</evidence>
<evidence type="ECO:0000256" key="15">
    <source>
        <dbReference type="ARBA" id="ARBA00032200"/>
    </source>
</evidence>
<dbReference type="RefSeq" id="WP_089746496.1">
    <property type="nucleotide sequence ID" value="NZ_FOGF01000014.1"/>
</dbReference>
<keyword evidence="3" id="KW-0813">Transport</keyword>
<evidence type="ECO:0000256" key="11">
    <source>
        <dbReference type="ARBA" id="ARBA00023136"/>
    </source>
</evidence>
<keyword evidence="7" id="KW-0375">Hydrogen ion transport</keyword>
<dbReference type="GO" id="GO:0008289">
    <property type="term" value="F:lipid binding"/>
    <property type="evidence" value="ECO:0007669"/>
    <property type="project" value="UniProtKB-KW"/>
</dbReference>
<keyword evidence="20" id="KW-1185">Reference proteome</keyword>
<dbReference type="InterPro" id="IPR002379">
    <property type="entry name" value="ATPase_proteolipid_c-like_dom"/>
</dbReference>
<keyword evidence="6 17" id="KW-0812">Transmembrane</keyword>
<keyword evidence="9" id="KW-0406">Ion transport</keyword>
<dbReference type="InterPro" id="IPR035921">
    <property type="entry name" value="F/V-ATP_Csub_sf"/>
</dbReference>
<name>A0A1H9KIX6_9LACT</name>
<keyword evidence="10" id="KW-0446">Lipid-binding</keyword>
<dbReference type="Proteomes" id="UP000198556">
    <property type="component" value="Unassembled WGS sequence"/>
</dbReference>
<organism evidence="19 20">
    <name type="scientific">Granulicatella balaenopterae</name>
    <dbReference type="NCBI Taxonomy" id="137733"/>
    <lineage>
        <taxon>Bacteria</taxon>
        <taxon>Bacillati</taxon>
        <taxon>Bacillota</taxon>
        <taxon>Bacilli</taxon>
        <taxon>Lactobacillales</taxon>
        <taxon>Carnobacteriaceae</taxon>
        <taxon>Granulicatella</taxon>
    </lineage>
</organism>
<evidence type="ECO:0000256" key="14">
    <source>
        <dbReference type="ARBA" id="ARBA00030961"/>
    </source>
</evidence>
<dbReference type="GO" id="GO:0045259">
    <property type="term" value="C:proton-transporting ATP synthase complex"/>
    <property type="evidence" value="ECO:0007669"/>
    <property type="project" value="UniProtKB-KW"/>
</dbReference>
<evidence type="ECO:0000256" key="7">
    <source>
        <dbReference type="ARBA" id="ARBA00022781"/>
    </source>
</evidence>
<dbReference type="Gene3D" id="1.20.20.10">
    <property type="entry name" value="F1F0 ATP synthase subunit C"/>
    <property type="match status" value="1"/>
</dbReference>
<evidence type="ECO:0000256" key="3">
    <source>
        <dbReference type="ARBA" id="ARBA00022448"/>
    </source>
</evidence>
<dbReference type="PROSITE" id="PS00605">
    <property type="entry name" value="ATPASE_C"/>
    <property type="match status" value="1"/>
</dbReference>
<dbReference type="EMBL" id="FOGF01000014">
    <property type="protein sequence ID" value="SEQ98865.1"/>
    <property type="molecule type" value="Genomic_DNA"/>
</dbReference>
<keyword evidence="5" id="KW-0138">CF(0)</keyword>
<dbReference type="NCBIfam" id="NF005363">
    <property type="entry name" value="PRK06876.1"/>
    <property type="match status" value="1"/>
</dbReference>
<evidence type="ECO:0000256" key="2">
    <source>
        <dbReference type="ARBA" id="ARBA00006704"/>
    </source>
</evidence>
<evidence type="ECO:0000313" key="20">
    <source>
        <dbReference type="Proteomes" id="UP000198556"/>
    </source>
</evidence>
<dbReference type="AlphaFoldDB" id="A0A1H9KIX6"/>
<evidence type="ECO:0000256" key="6">
    <source>
        <dbReference type="ARBA" id="ARBA00022692"/>
    </source>
</evidence>
<dbReference type="InterPro" id="IPR000454">
    <property type="entry name" value="ATP_synth_F0_csu"/>
</dbReference>
<dbReference type="OrthoDB" id="2357540at2"/>
<dbReference type="InterPro" id="IPR020537">
    <property type="entry name" value="ATP_synth_F0_csu_DDCD_BS"/>
</dbReference>
<dbReference type="Pfam" id="PF00137">
    <property type="entry name" value="ATP-synt_C"/>
    <property type="match status" value="1"/>
</dbReference>
<evidence type="ECO:0000256" key="12">
    <source>
        <dbReference type="ARBA" id="ARBA00023310"/>
    </source>
</evidence>
<protein>
    <recommendedName>
        <fullName evidence="15">ATP synthase F(0) sector subunit c</fullName>
    </recommendedName>
    <alternativeName>
        <fullName evidence="16">F-type ATPase subunit c</fullName>
    </alternativeName>
    <alternativeName>
        <fullName evidence="14">Lipid-binding protein</fullName>
    </alternativeName>
</protein>
<dbReference type="InterPro" id="IPR038662">
    <property type="entry name" value="ATP_synth_F0_csu_sf"/>
</dbReference>
<evidence type="ECO:0000256" key="5">
    <source>
        <dbReference type="ARBA" id="ARBA00022547"/>
    </source>
</evidence>